<reference evidence="1 2" key="2">
    <citation type="submission" date="2020-05" db="EMBL/GenBank/DDBJ databases">
        <title>Draft genome sequence of Desulfovibrio sp. strainFSS-1.</title>
        <authorList>
            <person name="Shimoshige H."/>
            <person name="Kobayashi H."/>
            <person name="Maekawa T."/>
        </authorList>
    </citation>
    <scope>NUCLEOTIDE SEQUENCE [LARGE SCALE GENOMIC DNA]</scope>
    <source>
        <strain evidence="1 2">SIID29052-01</strain>
    </source>
</reference>
<dbReference type="RefSeq" id="WP_173086144.1">
    <property type="nucleotide sequence ID" value="NZ_BLTE01000015.1"/>
</dbReference>
<organism evidence="1 2">
    <name type="scientific">Fundidesulfovibrio magnetotacticus</name>
    <dbReference type="NCBI Taxonomy" id="2730080"/>
    <lineage>
        <taxon>Bacteria</taxon>
        <taxon>Pseudomonadati</taxon>
        <taxon>Thermodesulfobacteriota</taxon>
        <taxon>Desulfovibrionia</taxon>
        <taxon>Desulfovibrionales</taxon>
        <taxon>Desulfovibrionaceae</taxon>
        <taxon>Fundidesulfovibrio</taxon>
    </lineage>
</organism>
<dbReference type="Proteomes" id="UP000494245">
    <property type="component" value="Unassembled WGS sequence"/>
</dbReference>
<sequence>MSPVTIEESGMTFGPFAEDDVYWVEKGHAYKSLKDPPSIVEFLLVKKLKRNRQALLFIEAKSSSPKDLAFHSFLDEIRQKMVHSLLFYLSLRAGRHGNSATELPKSLVEADLSSVAFVFVLIVKGHQPDWTVQLKSMLERHCKHIHKAFKLSSQFFLVFNEDMARTYGLVT</sequence>
<gene>
    <name evidence="1" type="ORF">NNJEOMEG_03138</name>
</gene>
<dbReference type="AlphaFoldDB" id="A0A6V8LZ35"/>
<accession>A0A6V8LZ35</accession>
<dbReference type="EMBL" id="BLTE01000015">
    <property type="protein sequence ID" value="GFK95279.1"/>
    <property type="molecule type" value="Genomic_DNA"/>
</dbReference>
<comment type="caution">
    <text evidence="1">The sequence shown here is derived from an EMBL/GenBank/DDBJ whole genome shotgun (WGS) entry which is preliminary data.</text>
</comment>
<protein>
    <submittedName>
        <fullName evidence="1">Uncharacterized protein</fullName>
    </submittedName>
</protein>
<evidence type="ECO:0000313" key="1">
    <source>
        <dbReference type="EMBL" id="GFK95279.1"/>
    </source>
</evidence>
<reference evidence="1 2" key="1">
    <citation type="submission" date="2020-04" db="EMBL/GenBank/DDBJ databases">
        <authorList>
            <consortium name="Desulfovibrio sp. FSS-1 genome sequencing consortium"/>
            <person name="Shimoshige H."/>
            <person name="Kobayashi H."/>
            <person name="Maekawa T."/>
        </authorList>
    </citation>
    <scope>NUCLEOTIDE SEQUENCE [LARGE SCALE GENOMIC DNA]</scope>
    <source>
        <strain evidence="1 2">SIID29052-01</strain>
    </source>
</reference>
<proteinExistence type="predicted"/>
<evidence type="ECO:0000313" key="2">
    <source>
        <dbReference type="Proteomes" id="UP000494245"/>
    </source>
</evidence>
<name>A0A6V8LZ35_9BACT</name>
<keyword evidence="2" id="KW-1185">Reference proteome</keyword>